<protein>
    <submittedName>
        <fullName evidence="1">110_t:CDS:1</fullName>
    </submittedName>
</protein>
<proteinExistence type="predicted"/>
<evidence type="ECO:0000313" key="1">
    <source>
        <dbReference type="EMBL" id="CAG8686570.1"/>
    </source>
</evidence>
<comment type="caution">
    <text evidence="1">The sequence shown here is derived from an EMBL/GenBank/DDBJ whole genome shotgun (WGS) entry which is preliminary data.</text>
</comment>
<feature type="non-terminal residue" evidence="1">
    <location>
        <position position="446"/>
    </location>
</feature>
<dbReference type="EMBL" id="CAJVPS010015395">
    <property type="protein sequence ID" value="CAG8686570.1"/>
    <property type="molecule type" value="Genomic_DNA"/>
</dbReference>
<keyword evidence="2" id="KW-1185">Reference proteome</keyword>
<evidence type="ECO:0000313" key="2">
    <source>
        <dbReference type="Proteomes" id="UP000789508"/>
    </source>
</evidence>
<accession>A0A9N9EN60</accession>
<gene>
    <name evidence="1" type="ORF">ALEPTO_LOCUS11038</name>
</gene>
<dbReference type="OrthoDB" id="2373318at2759"/>
<dbReference type="AlphaFoldDB" id="A0A9N9EN60"/>
<dbReference type="Proteomes" id="UP000789508">
    <property type="component" value="Unassembled WGS sequence"/>
</dbReference>
<name>A0A9N9EN60_9GLOM</name>
<organism evidence="1 2">
    <name type="scientific">Ambispora leptoticha</name>
    <dbReference type="NCBI Taxonomy" id="144679"/>
    <lineage>
        <taxon>Eukaryota</taxon>
        <taxon>Fungi</taxon>
        <taxon>Fungi incertae sedis</taxon>
        <taxon>Mucoromycota</taxon>
        <taxon>Glomeromycotina</taxon>
        <taxon>Glomeromycetes</taxon>
        <taxon>Archaeosporales</taxon>
        <taxon>Ambisporaceae</taxon>
        <taxon>Ambispora</taxon>
    </lineage>
</organism>
<sequence>KQATSHPLLVMVVGIDEFNKLHDVDKKASKNLINTIGSLMCGSPANIFFIPILAGTIEGPLEEYISDSMHQPLPLPLHLLKENDAIKIGKAINLFDDDYVKTNPYFRVGIGDIGGHVRTLESFYEHFSQALKEPEKDPYQVKIENIMETVKGFIKNTYRIKFHSPWLTEPLVKAILGLPVNKYDKITIDNVSISYQQLSSMGIGNLVPQATGDYYIRLPYVWASVLVECSNNPGMQYWQSMFKYDEPMFWQNFENFNVKFLALRLSLFKLLGRKTIQLKELLKGATFSSEFPDVEVVLPEDIIIKLYKLQHRYPVTKTNQNKEVRYDGNVEARHDYITLDYLKNGCINKYIGHVFLNAPGAPFDVFGFFDIEKHEHKTLFLGEQVKLSDTEAVTPMIIDQKLFDEEHRKVTKAMKEVPVQNWALLFLTNADTKADLKIGSKKNSAL</sequence>
<reference evidence="1" key="1">
    <citation type="submission" date="2021-06" db="EMBL/GenBank/DDBJ databases">
        <authorList>
            <person name="Kallberg Y."/>
            <person name="Tangrot J."/>
            <person name="Rosling A."/>
        </authorList>
    </citation>
    <scope>NUCLEOTIDE SEQUENCE</scope>
    <source>
        <strain evidence="1">FL130A</strain>
    </source>
</reference>
<feature type="non-terminal residue" evidence="1">
    <location>
        <position position="1"/>
    </location>
</feature>